<feature type="region of interest" description="Disordered" evidence="1">
    <location>
        <begin position="37"/>
        <end position="60"/>
    </location>
</feature>
<reference evidence="2 3" key="1">
    <citation type="journal article" date="2018" name="Front. Plant Sci.">
        <title>Red Clover (Trifolium pratense) and Zigzag Clover (T. medium) - A Picture of Genomic Similarities and Differences.</title>
        <authorList>
            <person name="Dluhosova J."/>
            <person name="Istvanek J."/>
            <person name="Nedelnik J."/>
            <person name="Repkova J."/>
        </authorList>
    </citation>
    <scope>NUCLEOTIDE SEQUENCE [LARGE SCALE GENOMIC DNA]</scope>
    <source>
        <strain evidence="3">cv. 10/8</strain>
        <tissue evidence="2">Leaf</tissue>
    </source>
</reference>
<organism evidence="2 3">
    <name type="scientific">Trifolium medium</name>
    <dbReference type="NCBI Taxonomy" id="97028"/>
    <lineage>
        <taxon>Eukaryota</taxon>
        <taxon>Viridiplantae</taxon>
        <taxon>Streptophyta</taxon>
        <taxon>Embryophyta</taxon>
        <taxon>Tracheophyta</taxon>
        <taxon>Spermatophyta</taxon>
        <taxon>Magnoliopsida</taxon>
        <taxon>eudicotyledons</taxon>
        <taxon>Gunneridae</taxon>
        <taxon>Pentapetalae</taxon>
        <taxon>rosids</taxon>
        <taxon>fabids</taxon>
        <taxon>Fabales</taxon>
        <taxon>Fabaceae</taxon>
        <taxon>Papilionoideae</taxon>
        <taxon>50 kb inversion clade</taxon>
        <taxon>NPAAA clade</taxon>
        <taxon>Hologalegina</taxon>
        <taxon>IRL clade</taxon>
        <taxon>Trifolieae</taxon>
        <taxon>Trifolium</taxon>
    </lineage>
</organism>
<dbReference type="Proteomes" id="UP000265520">
    <property type="component" value="Unassembled WGS sequence"/>
</dbReference>
<evidence type="ECO:0000256" key="1">
    <source>
        <dbReference type="SAM" id="MobiDB-lite"/>
    </source>
</evidence>
<feature type="compositionally biased region" description="Basic and acidic residues" evidence="1">
    <location>
        <begin position="44"/>
        <end position="60"/>
    </location>
</feature>
<sequence length="60" mass="6562">MATEEVIGDSAVGATEKPFKFEGLHFKRTKEPAVTVTNNAEKSVSAEKDKDQIDPAEQIK</sequence>
<protein>
    <submittedName>
        <fullName evidence="2">Uncharacterized protein</fullName>
    </submittedName>
</protein>
<keyword evidence="3" id="KW-1185">Reference proteome</keyword>
<accession>A0A392QAR6</accession>
<proteinExistence type="predicted"/>
<dbReference type="AlphaFoldDB" id="A0A392QAR6"/>
<evidence type="ECO:0000313" key="3">
    <source>
        <dbReference type="Proteomes" id="UP000265520"/>
    </source>
</evidence>
<dbReference type="EMBL" id="LXQA010121842">
    <property type="protein sequence ID" value="MCI20820.1"/>
    <property type="molecule type" value="Genomic_DNA"/>
</dbReference>
<feature type="non-terminal residue" evidence="2">
    <location>
        <position position="60"/>
    </location>
</feature>
<comment type="caution">
    <text evidence="2">The sequence shown here is derived from an EMBL/GenBank/DDBJ whole genome shotgun (WGS) entry which is preliminary data.</text>
</comment>
<evidence type="ECO:0000313" key="2">
    <source>
        <dbReference type="EMBL" id="MCI20820.1"/>
    </source>
</evidence>
<name>A0A392QAR6_9FABA</name>